<dbReference type="PANTHER" id="PTHR43156">
    <property type="entry name" value="STAGE II SPORULATION PROTEIN E-RELATED"/>
    <property type="match status" value="1"/>
</dbReference>
<sequence>MVDDGVLGSERAAAIVQEVLDGIPAGWSWLVPMEGADGAVADFRIAAAGDRVPDIYHRGASRRDSTIATLYPTMVGGPLWQLYLRVLETGEPGELPDFGYAESRSGVVAHSVFGVSVRRVLGGLLVVWHREDEQLRRLAHTELIGNLGWSEYDLHTGRTSWSPGMYRIFARDPADGPLPRLEMAALMLPEDRGLAETAWQTLDSGATSDVTVRFRVGDDVKHLRILSDTAPDGDGRPVKIYAVVQDVTVRVDTRTEIERLSDQLRSREMTAIAEHRLAGQLQNMIQPVPREPFALAGLEVMVGYLPAERAVLVGGDWYHAQTLPDGLVALAVGDVAGHGLDAASGMAHLRFALVAWLSIGLRDPGVLLSHLNRLCLQLGITGTAIIALYDPAGRTLRWARAGHPMPLLSRDGGADEFDRPCGLLLGAAESAEYPVLTPVLRPDDVVLFYTDGLVERRAGDPAAQVLRVRDALAAAGPDLRRVHAALNEPSTFDDTCTLAVRVLP</sequence>
<dbReference type="SUPFAM" id="SSF55785">
    <property type="entry name" value="PYP-like sensor domain (PAS domain)"/>
    <property type="match status" value="1"/>
</dbReference>
<evidence type="ECO:0000256" key="1">
    <source>
        <dbReference type="ARBA" id="ARBA00022801"/>
    </source>
</evidence>
<evidence type="ECO:0000313" key="4">
    <source>
        <dbReference type="Proteomes" id="UP001183643"/>
    </source>
</evidence>
<dbReference type="Gene3D" id="3.30.450.20">
    <property type="entry name" value="PAS domain"/>
    <property type="match status" value="1"/>
</dbReference>
<reference evidence="3" key="1">
    <citation type="submission" date="2023-07" db="EMBL/GenBank/DDBJ databases">
        <title>Sequencing the genomes of 1000 actinobacteria strains.</title>
        <authorList>
            <person name="Klenk H.-P."/>
        </authorList>
    </citation>
    <scope>NUCLEOTIDE SEQUENCE</scope>
    <source>
        <strain evidence="3">DSM 44707</strain>
    </source>
</reference>
<dbReference type="GO" id="GO:0016791">
    <property type="term" value="F:phosphatase activity"/>
    <property type="evidence" value="ECO:0007669"/>
    <property type="project" value="TreeGrafter"/>
</dbReference>
<dbReference type="AlphaFoldDB" id="A0AAE4CCB7"/>
<dbReference type="Proteomes" id="UP001183643">
    <property type="component" value="Unassembled WGS sequence"/>
</dbReference>
<proteinExistence type="predicted"/>
<name>A0AAE4CCB7_9ACTN</name>
<feature type="domain" description="PPM-type phosphatase" evidence="2">
    <location>
        <begin position="298"/>
        <end position="502"/>
    </location>
</feature>
<dbReference type="SMART" id="SM00331">
    <property type="entry name" value="PP2C_SIG"/>
    <property type="match status" value="1"/>
</dbReference>
<organism evidence="3 4">
    <name type="scientific">Catenuloplanes atrovinosus</name>
    <dbReference type="NCBI Taxonomy" id="137266"/>
    <lineage>
        <taxon>Bacteria</taxon>
        <taxon>Bacillati</taxon>
        <taxon>Actinomycetota</taxon>
        <taxon>Actinomycetes</taxon>
        <taxon>Micromonosporales</taxon>
        <taxon>Micromonosporaceae</taxon>
        <taxon>Catenuloplanes</taxon>
    </lineage>
</organism>
<dbReference type="RefSeq" id="WP_310370335.1">
    <property type="nucleotide sequence ID" value="NZ_JAVDYB010000001.1"/>
</dbReference>
<keyword evidence="1" id="KW-0378">Hydrolase</keyword>
<dbReference type="InterPro" id="IPR001932">
    <property type="entry name" value="PPM-type_phosphatase-like_dom"/>
</dbReference>
<dbReference type="EMBL" id="JAVDYB010000001">
    <property type="protein sequence ID" value="MDR7277814.1"/>
    <property type="molecule type" value="Genomic_DNA"/>
</dbReference>
<accession>A0AAE4CCB7</accession>
<gene>
    <name evidence="3" type="ORF">J2S41_004592</name>
</gene>
<dbReference type="InterPro" id="IPR036457">
    <property type="entry name" value="PPM-type-like_dom_sf"/>
</dbReference>
<evidence type="ECO:0000259" key="2">
    <source>
        <dbReference type="SMART" id="SM00331"/>
    </source>
</evidence>
<dbReference type="InterPro" id="IPR035965">
    <property type="entry name" value="PAS-like_dom_sf"/>
</dbReference>
<dbReference type="SUPFAM" id="SSF81606">
    <property type="entry name" value="PP2C-like"/>
    <property type="match status" value="1"/>
</dbReference>
<dbReference type="InterPro" id="IPR052016">
    <property type="entry name" value="Bact_Sigma-Reg"/>
</dbReference>
<evidence type="ECO:0000313" key="3">
    <source>
        <dbReference type="EMBL" id="MDR7277814.1"/>
    </source>
</evidence>
<comment type="caution">
    <text evidence="3">The sequence shown here is derived from an EMBL/GenBank/DDBJ whole genome shotgun (WGS) entry which is preliminary data.</text>
</comment>
<protein>
    <submittedName>
        <fullName evidence="3">PAS domain-containing protein</fullName>
    </submittedName>
</protein>
<dbReference type="PANTHER" id="PTHR43156:SF2">
    <property type="entry name" value="STAGE II SPORULATION PROTEIN E"/>
    <property type="match status" value="1"/>
</dbReference>
<dbReference type="Gene3D" id="3.60.40.10">
    <property type="entry name" value="PPM-type phosphatase domain"/>
    <property type="match status" value="1"/>
</dbReference>
<dbReference type="Pfam" id="PF07228">
    <property type="entry name" value="SpoIIE"/>
    <property type="match status" value="1"/>
</dbReference>
<keyword evidence="4" id="KW-1185">Reference proteome</keyword>